<dbReference type="Proteomes" id="UP001060414">
    <property type="component" value="Chromosome"/>
</dbReference>
<evidence type="ECO:0000313" key="3">
    <source>
        <dbReference type="EMBL" id="UWZ80110.1"/>
    </source>
</evidence>
<comment type="function">
    <text evidence="2">Antitoxin component of a type II toxin-antitoxin (TA) system.</text>
</comment>
<accession>A0ABY5ZQE5</accession>
<comment type="similarity">
    <text evidence="1 2">Belongs to the phD/YefM antitoxin family.</text>
</comment>
<sequence>MDVVGAYDAKTRLPELLKRVEKGERITITRHGVPVAILQPPDTAPAAAPEKTIAALRRFRTKHALDGLTVRELIEEGRR</sequence>
<reference evidence="3" key="1">
    <citation type="journal article" date="2022" name="Environ. Microbiol.">
        <title>Geoalkalibacter halelectricus SAP #1 sp. nov. possessing extracellular electron transfer and mineral#reducing capabilities from a haloalkaline environment.</title>
        <authorList>
            <person name="Yadav S."/>
            <person name="Singh R."/>
            <person name="Sundharam S.S."/>
            <person name="Chaudhary S."/>
            <person name="Krishnamurthi S."/>
            <person name="Patil S.A."/>
        </authorList>
    </citation>
    <scope>NUCLEOTIDE SEQUENCE</scope>
    <source>
        <strain evidence="3">SAP-1</strain>
    </source>
</reference>
<dbReference type="SUPFAM" id="SSF143120">
    <property type="entry name" value="YefM-like"/>
    <property type="match status" value="1"/>
</dbReference>
<keyword evidence="4" id="KW-1185">Reference proteome</keyword>
<organism evidence="3 4">
    <name type="scientific">Geoalkalibacter halelectricus</name>
    <dbReference type="NCBI Taxonomy" id="2847045"/>
    <lineage>
        <taxon>Bacteria</taxon>
        <taxon>Pseudomonadati</taxon>
        <taxon>Thermodesulfobacteriota</taxon>
        <taxon>Desulfuromonadia</taxon>
        <taxon>Desulfuromonadales</taxon>
        <taxon>Geoalkalibacteraceae</taxon>
        <taxon>Geoalkalibacter</taxon>
    </lineage>
</organism>
<evidence type="ECO:0000256" key="1">
    <source>
        <dbReference type="ARBA" id="ARBA00009981"/>
    </source>
</evidence>
<name>A0ABY5ZQE5_9BACT</name>
<proteinExistence type="inferred from homology"/>
<dbReference type="NCBIfam" id="TIGR01552">
    <property type="entry name" value="phd_fam"/>
    <property type="match status" value="1"/>
</dbReference>
<dbReference type="Pfam" id="PF02604">
    <property type="entry name" value="PhdYeFM_antitox"/>
    <property type="match status" value="1"/>
</dbReference>
<evidence type="ECO:0000313" key="4">
    <source>
        <dbReference type="Proteomes" id="UP001060414"/>
    </source>
</evidence>
<dbReference type="EMBL" id="CP092109">
    <property type="protein sequence ID" value="UWZ80110.1"/>
    <property type="molecule type" value="Genomic_DNA"/>
</dbReference>
<dbReference type="Gene3D" id="3.40.1620.10">
    <property type="entry name" value="YefM-like domain"/>
    <property type="match status" value="1"/>
</dbReference>
<evidence type="ECO:0000256" key="2">
    <source>
        <dbReference type="RuleBase" id="RU362080"/>
    </source>
</evidence>
<gene>
    <name evidence="3" type="ORF">L9S41_01640</name>
</gene>
<protein>
    <recommendedName>
        <fullName evidence="2">Antitoxin</fullName>
    </recommendedName>
</protein>
<dbReference type="RefSeq" id="WP_260748467.1">
    <property type="nucleotide sequence ID" value="NZ_CP092109.1"/>
</dbReference>
<dbReference type="InterPro" id="IPR036165">
    <property type="entry name" value="YefM-like_sf"/>
</dbReference>
<dbReference type="InterPro" id="IPR006442">
    <property type="entry name" value="Antitoxin_Phd/YefM"/>
</dbReference>